<feature type="transmembrane region" description="Helical" evidence="1">
    <location>
        <begin position="7"/>
        <end position="29"/>
    </location>
</feature>
<protein>
    <recommendedName>
        <fullName evidence="3">DUF1772 domain-containing protein</fullName>
    </recommendedName>
</protein>
<dbReference type="PANTHER" id="PTHR36535:SF1">
    <property type="entry name" value="DUF1772 DOMAIN-CONTAINING PROTEIN"/>
    <property type="match status" value="1"/>
</dbReference>
<dbReference type="InterPro" id="IPR013901">
    <property type="entry name" value="Anthrone_oxy"/>
</dbReference>
<feature type="transmembrane region" description="Helical" evidence="1">
    <location>
        <begin position="136"/>
        <end position="155"/>
    </location>
</feature>
<keyword evidence="1" id="KW-1133">Transmembrane helix</keyword>
<reference evidence="2" key="1">
    <citation type="submission" date="2021-01" db="EMBL/GenBank/DDBJ databases">
        <authorList>
            <person name="Corre E."/>
            <person name="Pelletier E."/>
            <person name="Niang G."/>
            <person name="Scheremetjew M."/>
            <person name="Finn R."/>
            <person name="Kale V."/>
            <person name="Holt S."/>
            <person name="Cochrane G."/>
            <person name="Meng A."/>
            <person name="Brown T."/>
            <person name="Cohen L."/>
        </authorList>
    </citation>
    <scope>NUCLEOTIDE SEQUENCE</scope>
    <source>
        <strain evidence="2">CCMP3303</strain>
    </source>
</reference>
<dbReference type="EMBL" id="HBEJ01017726">
    <property type="protein sequence ID" value="CAD8379089.1"/>
    <property type="molecule type" value="Transcribed_RNA"/>
</dbReference>
<feature type="transmembrane region" description="Helical" evidence="1">
    <location>
        <begin position="58"/>
        <end position="77"/>
    </location>
</feature>
<accession>A0A6U4GPQ6</accession>
<organism evidence="2">
    <name type="scientific">Minutocellus polymorphus</name>
    <dbReference type="NCBI Taxonomy" id="265543"/>
    <lineage>
        <taxon>Eukaryota</taxon>
        <taxon>Sar</taxon>
        <taxon>Stramenopiles</taxon>
        <taxon>Ochrophyta</taxon>
        <taxon>Bacillariophyta</taxon>
        <taxon>Mediophyceae</taxon>
        <taxon>Cymatosirophycidae</taxon>
        <taxon>Cymatosirales</taxon>
        <taxon>Cymatosiraceae</taxon>
        <taxon>Minutocellus</taxon>
    </lineage>
</organism>
<keyword evidence="1" id="KW-0472">Membrane</keyword>
<dbReference type="PANTHER" id="PTHR36535">
    <property type="entry name" value="YALI0E30327P"/>
    <property type="match status" value="1"/>
</dbReference>
<proteinExistence type="predicted"/>
<gene>
    <name evidence="2" type="ORF">MPOL1434_LOCUS10361</name>
</gene>
<keyword evidence="1" id="KW-0812">Transmembrane</keyword>
<evidence type="ECO:0008006" key="3">
    <source>
        <dbReference type="Google" id="ProtNLM"/>
    </source>
</evidence>
<sequence length="157" mass="17246">MASKESIARYLEAAALLGIGIATGFTFYISAIEIPSRKEDTGAYCLANWQHVFPPSAAFMKPFGMFLNALMGGVIYATKKPLWWVPFACIGTLGPYTKFCIQETNDELMDMKPGFLHTPDDDARAKKLVEKWGKLHSVRTGMCLIGFASAIVAAMNL</sequence>
<evidence type="ECO:0000313" key="2">
    <source>
        <dbReference type="EMBL" id="CAD8379089.1"/>
    </source>
</evidence>
<name>A0A6U4GPQ6_9STRA</name>
<dbReference type="Pfam" id="PF08592">
    <property type="entry name" value="Anthrone_oxy"/>
    <property type="match status" value="1"/>
</dbReference>
<evidence type="ECO:0000256" key="1">
    <source>
        <dbReference type="SAM" id="Phobius"/>
    </source>
</evidence>
<dbReference type="AlphaFoldDB" id="A0A6U4GPQ6"/>